<feature type="transmembrane region" description="Helical" evidence="13">
    <location>
        <begin position="379"/>
        <end position="398"/>
    </location>
</feature>
<dbReference type="InterPro" id="IPR004358">
    <property type="entry name" value="Sig_transdc_His_kin-like_C"/>
</dbReference>
<dbReference type="Gene3D" id="1.20.1730.10">
    <property type="entry name" value="Sodium/glucose cotransporter"/>
    <property type="match status" value="1"/>
</dbReference>
<dbReference type="PRINTS" id="PR00344">
    <property type="entry name" value="BCTRLSENSOR"/>
</dbReference>
<dbReference type="InterPro" id="IPR038377">
    <property type="entry name" value="Na/Glc_symporter_sf"/>
</dbReference>
<evidence type="ECO:0000313" key="16">
    <source>
        <dbReference type="Proteomes" id="UP000199377"/>
    </source>
</evidence>
<evidence type="ECO:0000256" key="11">
    <source>
        <dbReference type="ARBA" id="ARBA00023136"/>
    </source>
</evidence>
<feature type="transmembrane region" description="Helical" evidence="13">
    <location>
        <begin position="404"/>
        <end position="428"/>
    </location>
</feature>
<organism evidence="15 16">
    <name type="scientific">Albimonas pacifica</name>
    <dbReference type="NCBI Taxonomy" id="1114924"/>
    <lineage>
        <taxon>Bacteria</taxon>
        <taxon>Pseudomonadati</taxon>
        <taxon>Pseudomonadota</taxon>
        <taxon>Alphaproteobacteria</taxon>
        <taxon>Rhodobacterales</taxon>
        <taxon>Paracoccaceae</taxon>
        <taxon>Albimonas</taxon>
    </lineage>
</organism>
<keyword evidence="7 13" id="KW-0812">Transmembrane</keyword>
<dbReference type="CDD" id="cd00082">
    <property type="entry name" value="HisKA"/>
    <property type="match status" value="1"/>
</dbReference>
<feature type="transmembrane region" description="Helical" evidence="13">
    <location>
        <begin position="321"/>
        <end position="346"/>
    </location>
</feature>
<dbReference type="Gene3D" id="1.10.287.130">
    <property type="match status" value="1"/>
</dbReference>
<dbReference type="CDD" id="cd10322">
    <property type="entry name" value="SLC5sbd"/>
    <property type="match status" value="1"/>
</dbReference>
<evidence type="ECO:0000256" key="1">
    <source>
        <dbReference type="ARBA" id="ARBA00000085"/>
    </source>
</evidence>
<sequence>MSGVSTDLLLGVCLLYVVALFAVAFWADRRMRRPGADWLASPVVYTLSISVYCTSWTFYGAVGSAARGGLEFVAIYTGPALVFAGWWWVLRKMVRIGRSQRITSIADLLSSRYGKSPSIAVLVTLLAVVACTPYIALQLKAVTESFALFSVPGAEEGGVAAFWVAAGMAVFTVLFGTRSADVNERHFGVVAAIAVEALVKLAALTAVGAFVVFGLYGGVGATMADMTPELLQVETTFDARWAVITMLSGAAILCLPRQFQVTVVENDDERSLATASWLFPLYLLVMCLSVLPIAAAGLRLLPEGANPDLFVLSLPLAEGKTALAIFVFLGGFSSATSMVIVSSIALSTMVSNHIVTPLALRARAESEAFSGDVRRIVLLGRRGSIVGVLTLGFLWHQLSEGNAALASIGLIAFLGAAQFLPPLLAGLYTRQATRLGALAGLAGGAAAWAWTLLLPATGLPPEVMEAGPWGIALLRPQALLGLEGLDPLVHATFWSLSANVALLTVVSLLREPSPLEWLQSAIFVDVFRTGDEDTAGVLRRSAASEDLFVLAQRILGAEPARRLFVDAAAEQGRDEGLPAATDHFVQRLERELAGSVGAATAHAMVTKAAGNETISLSELMRIADETVRIMEYSQEVERKSGELERALAQLREANARLRELDAQKDDFLSQVSHELRTPMTSVRSFSEILLEADAMDRPEAQRFLRIIHDESLRLTRLLDQILDLSVLERGQVQLPVAPTDAADALRRAVDTVRGVAREARAEIDLRIDEPELWVQGEPDRLAQVFINLLSNAVKYSNRERPRVWVEAARAGDQVVIAIQDDGPGVVEADRERIFQKFSRGWDRTDPGGAGLGLAISREILRRFGGDLTLARPETGARFECRLTAAERPADAAAAE</sequence>
<evidence type="ECO:0000256" key="9">
    <source>
        <dbReference type="ARBA" id="ARBA00022989"/>
    </source>
</evidence>
<evidence type="ECO:0000256" key="12">
    <source>
        <dbReference type="SAM" id="Coils"/>
    </source>
</evidence>
<evidence type="ECO:0000256" key="13">
    <source>
        <dbReference type="SAM" id="Phobius"/>
    </source>
</evidence>
<dbReference type="STRING" id="1114924.SAMN05216258_104214"/>
<dbReference type="InterPro" id="IPR050736">
    <property type="entry name" value="Sensor_HK_Regulatory"/>
</dbReference>
<dbReference type="InterPro" id="IPR003661">
    <property type="entry name" value="HisK_dim/P_dom"/>
</dbReference>
<dbReference type="SUPFAM" id="SSF55874">
    <property type="entry name" value="ATPase domain of HSP90 chaperone/DNA topoisomerase II/histidine kinase"/>
    <property type="match status" value="1"/>
</dbReference>
<keyword evidence="8" id="KW-0418">Kinase</keyword>
<dbReference type="EMBL" id="FOQH01000004">
    <property type="protein sequence ID" value="SFI09311.1"/>
    <property type="molecule type" value="Genomic_DNA"/>
</dbReference>
<dbReference type="FunFam" id="1.10.287.130:FF:000001">
    <property type="entry name" value="Two-component sensor histidine kinase"/>
    <property type="match status" value="1"/>
</dbReference>
<dbReference type="PROSITE" id="PS50109">
    <property type="entry name" value="HIS_KIN"/>
    <property type="match status" value="1"/>
</dbReference>
<comment type="subcellular location">
    <subcellularLocation>
        <location evidence="2">Membrane</location>
        <topology evidence="2">Multi-pass membrane protein</topology>
    </subcellularLocation>
</comment>
<dbReference type="InterPro" id="IPR036890">
    <property type="entry name" value="HATPase_C_sf"/>
</dbReference>
<dbReference type="InterPro" id="IPR005467">
    <property type="entry name" value="His_kinase_dom"/>
</dbReference>
<dbReference type="GO" id="GO:0022857">
    <property type="term" value="F:transmembrane transporter activity"/>
    <property type="evidence" value="ECO:0007669"/>
    <property type="project" value="InterPro"/>
</dbReference>
<evidence type="ECO:0000256" key="5">
    <source>
        <dbReference type="ARBA" id="ARBA00022553"/>
    </source>
</evidence>
<feature type="transmembrane region" description="Helical" evidence="13">
    <location>
        <begin position="157"/>
        <end position="177"/>
    </location>
</feature>
<dbReference type="AlphaFoldDB" id="A0A1I3FEF7"/>
<dbReference type="SMART" id="SM00387">
    <property type="entry name" value="HATPase_c"/>
    <property type="match status" value="1"/>
</dbReference>
<evidence type="ECO:0000256" key="4">
    <source>
        <dbReference type="ARBA" id="ARBA00012438"/>
    </source>
</evidence>
<dbReference type="CDD" id="cd00075">
    <property type="entry name" value="HATPase"/>
    <property type="match status" value="1"/>
</dbReference>
<dbReference type="InterPro" id="IPR001734">
    <property type="entry name" value="Na/solute_symporter"/>
</dbReference>
<evidence type="ECO:0000256" key="10">
    <source>
        <dbReference type="ARBA" id="ARBA00023012"/>
    </source>
</evidence>
<proteinExistence type="inferred from homology"/>
<accession>A0A1I3FEF7</accession>
<evidence type="ECO:0000313" key="15">
    <source>
        <dbReference type="EMBL" id="SFI09311.1"/>
    </source>
</evidence>
<feature type="domain" description="Histidine kinase" evidence="14">
    <location>
        <begin position="670"/>
        <end position="886"/>
    </location>
</feature>
<feature type="transmembrane region" description="Helical" evidence="13">
    <location>
        <begin position="277"/>
        <end position="301"/>
    </location>
</feature>
<keyword evidence="9 13" id="KW-1133">Transmembrane helix</keyword>
<keyword evidence="10" id="KW-0902">Two-component regulatory system</keyword>
<keyword evidence="16" id="KW-1185">Reference proteome</keyword>
<keyword evidence="5" id="KW-0597">Phosphoprotein</keyword>
<dbReference type="Pfam" id="PF00512">
    <property type="entry name" value="HisKA"/>
    <property type="match status" value="1"/>
</dbReference>
<evidence type="ECO:0000256" key="2">
    <source>
        <dbReference type="ARBA" id="ARBA00004141"/>
    </source>
</evidence>
<evidence type="ECO:0000256" key="7">
    <source>
        <dbReference type="ARBA" id="ARBA00022692"/>
    </source>
</evidence>
<dbReference type="EC" id="2.7.13.3" evidence="4"/>
<reference evidence="15 16" key="1">
    <citation type="submission" date="2016-10" db="EMBL/GenBank/DDBJ databases">
        <authorList>
            <person name="de Groot N.N."/>
        </authorList>
    </citation>
    <scope>NUCLEOTIDE SEQUENCE [LARGE SCALE GENOMIC DNA]</scope>
    <source>
        <strain evidence="15 16">CGMCC 1.11030</strain>
    </source>
</reference>
<dbReference type="Gene3D" id="3.30.565.10">
    <property type="entry name" value="Histidine kinase-like ATPase, C-terminal domain"/>
    <property type="match status" value="1"/>
</dbReference>
<feature type="transmembrane region" description="Helical" evidence="13">
    <location>
        <begin position="6"/>
        <end position="27"/>
    </location>
</feature>
<feature type="transmembrane region" description="Helical" evidence="13">
    <location>
        <begin position="39"/>
        <end position="61"/>
    </location>
</feature>
<feature type="transmembrane region" description="Helical" evidence="13">
    <location>
        <begin position="119"/>
        <end position="137"/>
    </location>
</feature>
<dbReference type="GO" id="GO:0016020">
    <property type="term" value="C:membrane"/>
    <property type="evidence" value="ECO:0007669"/>
    <property type="project" value="UniProtKB-SubCell"/>
</dbReference>
<feature type="transmembrane region" description="Helical" evidence="13">
    <location>
        <begin position="189"/>
        <end position="219"/>
    </location>
</feature>
<feature type="transmembrane region" description="Helical" evidence="13">
    <location>
        <begin position="239"/>
        <end position="256"/>
    </location>
</feature>
<keyword evidence="11 13" id="KW-0472">Membrane</keyword>
<dbReference type="PANTHER" id="PTHR43711:SF1">
    <property type="entry name" value="HISTIDINE KINASE 1"/>
    <property type="match status" value="1"/>
</dbReference>
<dbReference type="SMART" id="SM00388">
    <property type="entry name" value="HisKA"/>
    <property type="match status" value="1"/>
</dbReference>
<comment type="catalytic activity">
    <reaction evidence="1">
        <text>ATP + protein L-histidine = ADP + protein N-phospho-L-histidine.</text>
        <dbReference type="EC" id="2.7.13.3"/>
    </reaction>
</comment>
<feature type="coiled-coil region" evidence="12">
    <location>
        <begin position="629"/>
        <end position="670"/>
    </location>
</feature>
<dbReference type="Pfam" id="PF02518">
    <property type="entry name" value="HATPase_c"/>
    <property type="match status" value="1"/>
</dbReference>
<dbReference type="PROSITE" id="PS50283">
    <property type="entry name" value="NA_SOLUT_SYMP_3"/>
    <property type="match status" value="1"/>
</dbReference>
<feature type="transmembrane region" description="Helical" evidence="13">
    <location>
        <begin position="435"/>
        <end position="454"/>
    </location>
</feature>
<keyword evidence="12" id="KW-0175">Coiled coil</keyword>
<evidence type="ECO:0000256" key="6">
    <source>
        <dbReference type="ARBA" id="ARBA00022679"/>
    </source>
</evidence>
<evidence type="ECO:0000256" key="3">
    <source>
        <dbReference type="ARBA" id="ARBA00006434"/>
    </source>
</evidence>
<comment type="similarity">
    <text evidence="3">Belongs to the sodium:solute symporter (SSF) (TC 2.A.21) family.</text>
</comment>
<dbReference type="PANTHER" id="PTHR43711">
    <property type="entry name" value="TWO-COMPONENT HISTIDINE KINASE"/>
    <property type="match status" value="1"/>
</dbReference>
<dbReference type="SUPFAM" id="SSF47384">
    <property type="entry name" value="Homodimeric domain of signal transducing histidine kinase"/>
    <property type="match status" value="1"/>
</dbReference>
<dbReference type="RefSeq" id="WP_245779107.1">
    <property type="nucleotide sequence ID" value="NZ_FOQH01000004.1"/>
</dbReference>
<dbReference type="InterPro" id="IPR036097">
    <property type="entry name" value="HisK_dim/P_sf"/>
</dbReference>
<feature type="transmembrane region" description="Helical" evidence="13">
    <location>
        <begin position="73"/>
        <end position="90"/>
    </location>
</feature>
<gene>
    <name evidence="15" type="ORF">SAMN05216258_104214</name>
</gene>
<keyword evidence="6" id="KW-0808">Transferase</keyword>
<dbReference type="InterPro" id="IPR003594">
    <property type="entry name" value="HATPase_dom"/>
</dbReference>
<evidence type="ECO:0000256" key="8">
    <source>
        <dbReference type="ARBA" id="ARBA00022777"/>
    </source>
</evidence>
<dbReference type="Proteomes" id="UP000199377">
    <property type="component" value="Unassembled WGS sequence"/>
</dbReference>
<protein>
    <recommendedName>
        <fullName evidence="4">histidine kinase</fullName>
        <ecNumber evidence="4">2.7.13.3</ecNumber>
    </recommendedName>
</protein>
<name>A0A1I3FEF7_9RHOB</name>
<dbReference type="GO" id="GO:0000155">
    <property type="term" value="F:phosphorelay sensor kinase activity"/>
    <property type="evidence" value="ECO:0007669"/>
    <property type="project" value="InterPro"/>
</dbReference>
<evidence type="ECO:0000259" key="14">
    <source>
        <dbReference type="PROSITE" id="PS50109"/>
    </source>
</evidence>